<name>A0A368W5X4_9BACL</name>
<protein>
    <submittedName>
        <fullName evidence="1">Uncharacterized protein</fullName>
    </submittedName>
</protein>
<organism evidence="1 2">
    <name type="scientific">Paenibacillus prosopidis</name>
    <dbReference type="NCBI Taxonomy" id="630520"/>
    <lineage>
        <taxon>Bacteria</taxon>
        <taxon>Bacillati</taxon>
        <taxon>Bacillota</taxon>
        <taxon>Bacilli</taxon>
        <taxon>Bacillales</taxon>
        <taxon>Paenibacillaceae</taxon>
        <taxon>Paenibacillus</taxon>
    </lineage>
</organism>
<sequence>MSIPIMFLHWTDNDYLAYTLRQAKISSPASDVILIGTDINNKYCGDGIHHVQMHNYYHGAAEFERVYKHLTPNEYVYNRFCFQRWFVLRDFMKTHHFTECWVLDTDIMLYTDLSNPKYKCFSGEWTWTTYITLKELEELCTVTHIHFQEDNLFEYLKYFTKQKDAYSRTHEGYAISDMVTQTLYYDNYLLRDRMYGVFEDSFFDNELFSAHPGVETLDNKKKIYLINGNLMCRRSDNGQFIKAITIHFTQSVNKKYIPHFYGPNLSPYNYGSYYFDYTSCQWIPTSL</sequence>
<gene>
    <name evidence="1" type="ORF">DFP97_10286</name>
</gene>
<evidence type="ECO:0000313" key="2">
    <source>
        <dbReference type="Proteomes" id="UP000252415"/>
    </source>
</evidence>
<dbReference type="RefSeq" id="WP_114378414.1">
    <property type="nucleotide sequence ID" value="NZ_QPJD01000002.1"/>
</dbReference>
<accession>A0A368W5X4</accession>
<evidence type="ECO:0000313" key="1">
    <source>
        <dbReference type="EMBL" id="RCW50894.1"/>
    </source>
</evidence>
<reference evidence="1 2" key="1">
    <citation type="submission" date="2018-07" db="EMBL/GenBank/DDBJ databases">
        <title>Genomic Encyclopedia of Type Strains, Phase III (KMG-III): the genomes of soil and plant-associated and newly described type strains.</title>
        <authorList>
            <person name="Whitman W."/>
        </authorList>
    </citation>
    <scope>NUCLEOTIDE SEQUENCE [LARGE SCALE GENOMIC DNA]</scope>
    <source>
        <strain evidence="1 2">CECT 7506</strain>
    </source>
</reference>
<dbReference type="OrthoDB" id="7299295at2"/>
<proteinExistence type="predicted"/>
<dbReference type="Proteomes" id="UP000252415">
    <property type="component" value="Unassembled WGS sequence"/>
</dbReference>
<dbReference type="EMBL" id="QPJD01000002">
    <property type="protein sequence ID" value="RCW50894.1"/>
    <property type="molecule type" value="Genomic_DNA"/>
</dbReference>
<dbReference type="AlphaFoldDB" id="A0A368W5X4"/>
<keyword evidence="2" id="KW-1185">Reference proteome</keyword>
<comment type="caution">
    <text evidence="1">The sequence shown here is derived from an EMBL/GenBank/DDBJ whole genome shotgun (WGS) entry which is preliminary data.</text>
</comment>